<protein>
    <submittedName>
        <fullName evidence="2">Phosphotransferase enzyme family protein</fullName>
    </submittedName>
</protein>
<dbReference type="AlphaFoldDB" id="A0A8K0SLJ6"/>
<dbReference type="PANTHER" id="PTHR21310">
    <property type="entry name" value="AMINOGLYCOSIDE PHOSPHOTRANSFERASE-RELATED-RELATED"/>
    <property type="match status" value="1"/>
</dbReference>
<dbReference type="SUPFAM" id="SSF56112">
    <property type="entry name" value="Protein kinase-like (PK-like)"/>
    <property type="match status" value="1"/>
</dbReference>
<dbReference type="Pfam" id="PF01636">
    <property type="entry name" value="APH"/>
    <property type="match status" value="1"/>
</dbReference>
<proteinExistence type="predicted"/>
<reference evidence="2" key="1">
    <citation type="journal article" date="2021" name="Nat. Commun.">
        <title>Genetic determinants of endophytism in the Arabidopsis root mycobiome.</title>
        <authorList>
            <person name="Mesny F."/>
            <person name="Miyauchi S."/>
            <person name="Thiergart T."/>
            <person name="Pickel B."/>
            <person name="Atanasova L."/>
            <person name="Karlsson M."/>
            <person name="Huettel B."/>
            <person name="Barry K.W."/>
            <person name="Haridas S."/>
            <person name="Chen C."/>
            <person name="Bauer D."/>
            <person name="Andreopoulos W."/>
            <person name="Pangilinan J."/>
            <person name="LaButti K."/>
            <person name="Riley R."/>
            <person name="Lipzen A."/>
            <person name="Clum A."/>
            <person name="Drula E."/>
            <person name="Henrissat B."/>
            <person name="Kohler A."/>
            <person name="Grigoriev I.V."/>
            <person name="Martin F.M."/>
            <person name="Hacquard S."/>
        </authorList>
    </citation>
    <scope>NUCLEOTIDE SEQUENCE</scope>
    <source>
        <strain evidence="2">MPI-CAGE-CH-0235</strain>
    </source>
</reference>
<evidence type="ECO:0000313" key="2">
    <source>
        <dbReference type="EMBL" id="KAH7309032.1"/>
    </source>
</evidence>
<evidence type="ECO:0000313" key="3">
    <source>
        <dbReference type="Proteomes" id="UP000813444"/>
    </source>
</evidence>
<dbReference type="Proteomes" id="UP000813444">
    <property type="component" value="Unassembled WGS sequence"/>
</dbReference>
<evidence type="ECO:0000259" key="1">
    <source>
        <dbReference type="Pfam" id="PF01636"/>
    </source>
</evidence>
<gene>
    <name evidence="2" type="ORF">B0I35DRAFT_360093</name>
</gene>
<name>A0A8K0SLJ6_9HYPO</name>
<dbReference type="InterPro" id="IPR011009">
    <property type="entry name" value="Kinase-like_dom_sf"/>
</dbReference>
<dbReference type="PANTHER" id="PTHR21310:SF37">
    <property type="entry name" value="AMINOGLYCOSIDE PHOSPHOTRANSFERASE DOMAIN-CONTAINING PROTEIN"/>
    <property type="match status" value="1"/>
</dbReference>
<dbReference type="OrthoDB" id="5412996at2759"/>
<comment type="caution">
    <text evidence="2">The sequence shown here is derived from an EMBL/GenBank/DDBJ whole genome shotgun (WGS) entry which is preliminary data.</text>
</comment>
<accession>A0A8K0SLJ6</accession>
<dbReference type="EMBL" id="JAGPNK010000014">
    <property type="protein sequence ID" value="KAH7309032.1"/>
    <property type="molecule type" value="Genomic_DNA"/>
</dbReference>
<feature type="domain" description="Aminoglycoside phosphotransferase" evidence="1">
    <location>
        <begin position="82"/>
        <end position="313"/>
    </location>
</feature>
<keyword evidence="3" id="KW-1185">Reference proteome</keyword>
<dbReference type="InterPro" id="IPR051678">
    <property type="entry name" value="AGP_Transferase"/>
</dbReference>
<sequence length="451" mass="52240">MDWDELAEEQSQRYFAAWLRGLMRETPGLFLSLAGKHRPESKPVEASDPMTGAFNICSVVTFEDGFKAIVRLPILGRSRFRVEKTNDELLIMAFLTPRTAIPLPTILGTGPWEYNPYVVMTFVEGVLLSHCLRDPSVQSPSLRPDVADSDLARAYRAMAGIVLELYKLTFPRIGAVCHVPGAWKIGKRPLTLNMNELVRVGNFPPKEFSQDTFQSASDYFQELANQHFLHLQYQRNNAIKDADDCRKKYTARCLFRKITREIRTEKGPFRLYCDDLRPSNVIVTSESDFTVKGVIDWEYTYSAPVEFSYAAPWWLLLETPESWEDDLHVFLGRYRPRLAVWLAVLRACEDEKIAKGEMGEGDRLSGRMEQSLDNGVFWLCLAARRSQLFDDIYWTFLDGMFFGEFTTMDDRYKLLSEEERVRMDGFVEEKMRQKEERQLDEHMTIEEVMSL</sequence>
<organism evidence="2 3">
    <name type="scientific">Stachybotrys elegans</name>
    <dbReference type="NCBI Taxonomy" id="80388"/>
    <lineage>
        <taxon>Eukaryota</taxon>
        <taxon>Fungi</taxon>
        <taxon>Dikarya</taxon>
        <taxon>Ascomycota</taxon>
        <taxon>Pezizomycotina</taxon>
        <taxon>Sordariomycetes</taxon>
        <taxon>Hypocreomycetidae</taxon>
        <taxon>Hypocreales</taxon>
        <taxon>Stachybotryaceae</taxon>
        <taxon>Stachybotrys</taxon>
    </lineage>
</organism>
<dbReference type="InterPro" id="IPR002575">
    <property type="entry name" value="Aminoglycoside_PTrfase"/>
</dbReference>